<dbReference type="SUPFAM" id="SSF51556">
    <property type="entry name" value="Metallo-dependent hydrolases"/>
    <property type="match status" value="1"/>
</dbReference>
<proteinExistence type="predicted"/>
<dbReference type="InterPro" id="IPR053044">
    <property type="entry name" value="Metallo-hydrolase/TatD-type"/>
</dbReference>
<name>A0AAD9D0M6_PAPLA</name>
<feature type="compositionally biased region" description="Basic and acidic residues" evidence="1">
    <location>
        <begin position="1"/>
        <end position="16"/>
    </location>
</feature>
<organism evidence="2 3">
    <name type="scientific">Papiliotrema laurentii</name>
    <name type="common">Cryptococcus laurentii</name>
    <dbReference type="NCBI Taxonomy" id="5418"/>
    <lineage>
        <taxon>Eukaryota</taxon>
        <taxon>Fungi</taxon>
        <taxon>Dikarya</taxon>
        <taxon>Basidiomycota</taxon>
        <taxon>Agaricomycotina</taxon>
        <taxon>Tremellomycetes</taxon>
        <taxon>Tremellales</taxon>
        <taxon>Rhynchogastremaceae</taxon>
        <taxon>Papiliotrema</taxon>
    </lineage>
</organism>
<evidence type="ECO:0000313" key="3">
    <source>
        <dbReference type="Proteomes" id="UP001182556"/>
    </source>
</evidence>
<gene>
    <name evidence="2" type="ORF">DB88DRAFT_439198</name>
</gene>
<dbReference type="InterPro" id="IPR001130">
    <property type="entry name" value="TatD-like"/>
</dbReference>
<comment type="caution">
    <text evidence="2">The sequence shown here is derived from an EMBL/GenBank/DDBJ whole genome shotgun (WGS) entry which is preliminary data.</text>
</comment>
<evidence type="ECO:0008006" key="4">
    <source>
        <dbReference type="Google" id="ProtNLM"/>
    </source>
</evidence>
<dbReference type="Gene3D" id="3.20.20.140">
    <property type="entry name" value="Metal-dependent hydrolases"/>
    <property type="match status" value="1"/>
</dbReference>
<dbReference type="PANTHER" id="PTHR47345">
    <property type="entry name" value="CUT9-INTERACTING PROTEIN SCN1"/>
    <property type="match status" value="1"/>
</dbReference>
<sequence>MCSHDDPSDTNDERAGEWPGEWETMDLAPEYILSHLTDAHCHPTDLSHDPGVYDGVALGGLASMATVPEDQGKVAELGSSRPWEGGSLRGKQSGRGPRVVSCFGYHPWFTHRYTLLPQSPGKEAHYNAVFFPQTGAADTARRKREKEVLGALIRHLPEPIPFGPILNRMRRDVVSAKEQGRLVMVGEVGLDGAARVLWPVSARGLYDEATRGLRLEGTPAENNDEWKRLTPLKISMQHQRAILTAQMELAIELAVPVSLHCVAAAGPTLDVLVHLRDTYGTRFTNSVNVDLHSAGGWSPAFWTSASKNLSNLYASPSIYITSRTRSAPDLIRAIPTDRMLVESDTHDVRLSTRLVWGAVDWIARCKRWEVESDLTPDWGEDGVVLSEDEWWRTGSSVDAEEGRVWAVRTLERNWARFMGLIQPYE</sequence>
<keyword evidence="3" id="KW-1185">Reference proteome</keyword>
<protein>
    <recommendedName>
        <fullName evidence="4">Metallo-dependent hydrolase</fullName>
    </recommendedName>
</protein>
<feature type="region of interest" description="Disordered" evidence="1">
    <location>
        <begin position="1"/>
        <end position="20"/>
    </location>
</feature>
<reference evidence="2" key="1">
    <citation type="submission" date="2023-02" db="EMBL/GenBank/DDBJ databases">
        <title>Identification and recombinant expression of a fungal hydrolase from Papiliotrema laurentii that hydrolyzes apple cutin and clears colloidal polyester polyurethane.</title>
        <authorList>
            <consortium name="DOE Joint Genome Institute"/>
            <person name="Roman V.A."/>
            <person name="Bojanowski C."/>
            <person name="Crable B.R."/>
            <person name="Wagner D.N."/>
            <person name="Hung C.S."/>
            <person name="Nadeau L.J."/>
            <person name="Schratz L."/>
            <person name="Haridas S."/>
            <person name="Pangilinan J."/>
            <person name="Lipzen A."/>
            <person name="Na H."/>
            <person name="Yan M."/>
            <person name="Ng V."/>
            <person name="Grigoriev I.V."/>
            <person name="Spatafora J.W."/>
            <person name="Barlow D."/>
            <person name="Biffinger J."/>
            <person name="Kelley-Loughnane N."/>
            <person name="Varaljay V.A."/>
            <person name="Crookes-Goodson W.J."/>
        </authorList>
    </citation>
    <scope>NUCLEOTIDE SEQUENCE</scope>
    <source>
        <strain evidence="2">5307AH</strain>
    </source>
</reference>
<dbReference type="EMBL" id="JAODAN010000006">
    <property type="protein sequence ID" value="KAK1923853.1"/>
    <property type="molecule type" value="Genomic_DNA"/>
</dbReference>
<dbReference type="Pfam" id="PF01026">
    <property type="entry name" value="TatD_DNase"/>
    <property type="match status" value="1"/>
</dbReference>
<dbReference type="AlphaFoldDB" id="A0AAD9D0M6"/>
<dbReference type="Proteomes" id="UP001182556">
    <property type="component" value="Unassembled WGS sequence"/>
</dbReference>
<evidence type="ECO:0000256" key="1">
    <source>
        <dbReference type="SAM" id="MobiDB-lite"/>
    </source>
</evidence>
<dbReference type="GO" id="GO:0016788">
    <property type="term" value="F:hydrolase activity, acting on ester bonds"/>
    <property type="evidence" value="ECO:0007669"/>
    <property type="project" value="InterPro"/>
</dbReference>
<dbReference type="PANTHER" id="PTHR47345:SF1">
    <property type="entry name" value="CUT9-INTERACTING PROTEIN SCN1"/>
    <property type="match status" value="1"/>
</dbReference>
<accession>A0AAD9D0M6</accession>
<evidence type="ECO:0000313" key="2">
    <source>
        <dbReference type="EMBL" id="KAK1923853.1"/>
    </source>
</evidence>
<dbReference type="InterPro" id="IPR032466">
    <property type="entry name" value="Metal_Hydrolase"/>
</dbReference>